<organism evidence="1 2">
    <name type="scientific">Liparis tanakae</name>
    <name type="common">Tanaka's snailfish</name>
    <dbReference type="NCBI Taxonomy" id="230148"/>
    <lineage>
        <taxon>Eukaryota</taxon>
        <taxon>Metazoa</taxon>
        <taxon>Chordata</taxon>
        <taxon>Craniata</taxon>
        <taxon>Vertebrata</taxon>
        <taxon>Euteleostomi</taxon>
        <taxon>Actinopterygii</taxon>
        <taxon>Neopterygii</taxon>
        <taxon>Teleostei</taxon>
        <taxon>Neoteleostei</taxon>
        <taxon>Acanthomorphata</taxon>
        <taxon>Eupercaria</taxon>
        <taxon>Perciformes</taxon>
        <taxon>Cottioidei</taxon>
        <taxon>Cottales</taxon>
        <taxon>Liparidae</taxon>
        <taxon>Liparis</taxon>
    </lineage>
</organism>
<evidence type="ECO:0000313" key="1">
    <source>
        <dbReference type="EMBL" id="TNN22762.1"/>
    </source>
</evidence>
<protein>
    <submittedName>
        <fullName evidence="1">Uncharacterized protein</fullName>
    </submittedName>
</protein>
<accession>A0A4Z2E307</accession>
<keyword evidence="2" id="KW-1185">Reference proteome</keyword>
<proteinExistence type="predicted"/>
<dbReference type="Proteomes" id="UP000314294">
    <property type="component" value="Unassembled WGS sequence"/>
</dbReference>
<dbReference type="EMBL" id="SRLO01021102">
    <property type="protein sequence ID" value="TNN22762.1"/>
    <property type="molecule type" value="Genomic_DNA"/>
</dbReference>
<name>A0A4Z2E307_9TELE</name>
<dbReference type="OrthoDB" id="6369810at2759"/>
<dbReference type="AlphaFoldDB" id="A0A4Z2E307"/>
<evidence type="ECO:0000313" key="2">
    <source>
        <dbReference type="Proteomes" id="UP000314294"/>
    </source>
</evidence>
<reference evidence="1 2" key="1">
    <citation type="submission" date="2019-03" db="EMBL/GenBank/DDBJ databases">
        <title>First draft genome of Liparis tanakae, snailfish: a comprehensive survey of snailfish specific genes.</title>
        <authorList>
            <person name="Kim W."/>
            <person name="Song I."/>
            <person name="Jeong J.-H."/>
            <person name="Kim D."/>
            <person name="Kim S."/>
            <person name="Ryu S."/>
            <person name="Song J.Y."/>
            <person name="Lee S.K."/>
        </authorList>
    </citation>
    <scope>NUCLEOTIDE SEQUENCE [LARGE SCALE GENOMIC DNA]</scope>
    <source>
        <tissue evidence="1">Muscle</tissue>
    </source>
</reference>
<gene>
    <name evidence="1" type="ORF">EYF80_067122</name>
</gene>
<sequence length="103" mass="10956">MQQAVSQVVRSHNDPVPAVRITGLSEGSRLGFLTQELSDGSLVIVSGLSIHDVLAAEEVGQRVVEVGLVKSSSSLDLNDPVAMEDLLKKVHLPLINNRTTGDT</sequence>
<comment type="caution">
    <text evidence="1">The sequence shown here is derived from an EMBL/GenBank/DDBJ whole genome shotgun (WGS) entry which is preliminary data.</text>
</comment>